<evidence type="ECO:0000256" key="9">
    <source>
        <dbReference type="ARBA" id="ARBA00047780"/>
    </source>
</evidence>
<evidence type="ECO:0000256" key="6">
    <source>
        <dbReference type="ARBA" id="ARBA00029905"/>
    </source>
</evidence>
<evidence type="ECO:0000256" key="18">
    <source>
        <dbReference type="ARBA" id="ARBA00081140"/>
    </source>
</evidence>
<evidence type="ECO:0000256" key="13">
    <source>
        <dbReference type="ARBA" id="ARBA00066544"/>
    </source>
</evidence>
<comment type="catalytic activity">
    <reaction evidence="10">
        <text>adenosine 5'-phosphosulfate + H2O = sulfate + AMP + 2 H(+)</text>
        <dbReference type="Rhea" id="RHEA:17041"/>
        <dbReference type="ChEBI" id="CHEBI:15377"/>
        <dbReference type="ChEBI" id="CHEBI:15378"/>
        <dbReference type="ChEBI" id="CHEBI:16189"/>
        <dbReference type="ChEBI" id="CHEBI:58243"/>
        <dbReference type="ChEBI" id="CHEBI:456215"/>
        <dbReference type="EC" id="3.6.2.1"/>
    </reaction>
</comment>
<reference evidence="21" key="1">
    <citation type="submission" date="2018-03" db="EMBL/GenBank/DDBJ databases">
        <title>ARS-UCD1.2.</title>
        <authorList>
            <person name="Rosen B.D."/>
            <person name="Bickhart D.M."/>
            <person name="Koren S."/>
            <person name="Schnabel R.D."/>
            <person name="Hall R."/>
            <person name="Zimin A."/>
            <person name="Dreischer C."/>
            <person name="Schultheiss S."/>
            <person name="Schroeder S.G."/>
            <person name="Elsik C.G."/>
            <person name="Couldrey C."/>
            <person name="Liu G.E."/>
            <person name="Van Tassell C.P."/>
            <person name="Phillippy A.M."/>
            <person name="Smith T.P.L."/>
            <person name="Medrano J.F."/>
        </authorList>
    </citation>
    <scope>NUCLEOTIDE SEQUENCE [LARGE SCALE GENOMIC DNA]</scope>
    <source>
        <strain evidence="21">Hereford</strain>
    </source>
</reference>
<dbReference type="EC" id="3.6.1.29" evidence="1"/>
<evidence type="ECO:0000256" key="4">
    <source>
        <dbReference type="ARBA" id="ARBA00022801"/>
    </source>
</evidence>
<dbReference type="GeneTree" id="ENSGT00940000163977"/>
<name>A0AAA9SKQ4_BOVIN</name>
<comment type="subunit">
    <text evidence="12">Homodimer. Interacts with UBE2I. Interacts with MDM2. Interacts with CTNNB1. Identified in a complex with CTNNB1 and LEF1.</text>
</comment>
<organism evidence="21 22">
    <name type="scientific">Bos taurus</name>
    <name type="common">Bovine</name>
    <dbReference type="NCBI Taxonomy" id="9913"/>
    <lineage>
        <taxon>Eukaryota</taxon>
        <taxon>Metazoa</taxon>
        <taxon>Chordata</taxon>
        <taxon>Craniata</taxon>
        <taxon>Vertebrata</taxon>
        <taxon>Euteleostomi</taxon>
        <taxon>Mammalia</taxon>
        <taxon>Eutheria</taxon>
        <taxon>Laurasiatheria</taxon>
        <taxon>Artiodactyla</taxon>
        <taxon>Ruminantia</taxon>
        <taxon>Pecora</taxon>
        <taxon>Bovidae</taxon>
        <taxon>Bovinae</taxon>
        <taxon>Bos</taxon>
    </lineage>
</organism>
<evidence type="ECO:0000313" key="21">
    <source>
        <dbReference type="Ensembl" id="ENSBTAP00000085869.1"/>
    </source>
</evidence>
<dbReference type="InterPro" id="IPR011146">
    <property type="entry name" value="HIT-like"/>
</dbReference>
<evidence type="ECO:0000259" key="20">
    <source>
        <dbReference type="PROSITE" id="PS51084"/>
    </source>
</evidence>
<dbReference type="EC" id="3.6.2.1" evidence="13"/>
<gene>
    <name evidence="21" type="primary">FHIT</name>
</gene>
<evidence type="ECO:0000256" key="7">
    <source>
        <dbReference type="ARBA" id="ARBA00031555"/>
    </source>
</evidence>
<evidence type="ECO:0000256" key="10">
    <source>
        <dbReference type="ARBA" id="ARBA00051421"/>
    </source>
</evidence>
<keyword evidence="3" id="KW-0547">Nucleotide-binding</keyword>
<dbReference type="EC" id="2.7.7.51" evidence="14"/>
<dbReference type="GO" id="GO:0000166">
    <property type="term" value="F:nucleotide binding"/>
    <property type="evidence" value="ECO:0007669"/>
    <property type="project" value="UniProtKB-KW"/>
</dbReference>
<protein>
    <recommendedName>
        <fullName evidence="2">Bis(5'-adenosyl)-triphosphatase</fullName>
        <ecNumber evidence="14">2.7.7.51</ecNumber>
        <ecNumber evidence="1">3.6.1.29</ecNumber>
        <ecNumber evidence="13">3.6.2.1</ecNumber>
    </recommendedName>
    <alternativeName>
        <fullName evidence="8">AP3A hydrolase</fullName>
    </alternativeName>
    <alternativeName>
        <fullName evidence="15">Adenosine 5'-monophosphoramidase FHIT</fullName>
    </alternativeName>
    <alternativeName>
        <fullName evidence="16">Adenylylsulfatase</fullName>
    </alternativeName>
    <alternativeName>
        <fullName evidence="18">Adenylylsulfate-ammonia adenylyltransferase</fullName>
    </alternativeName>
    <alternativeName>
        <fullName evidence="6">Diadenosine 5',5'''-P1,P3-triphosphate hydrolase</fullName>
    </alternativeName>
    <alternativeName>
        <fullName evidence="7">Dinucleosidetriphosphatase</fullName>
    </alternativeName>
    <alternativeName>
        <fullName evidence="17">Fragile histidine triad protein</fullName>
    </alternativeName>
</protein>
<dbReference type="PROSITE" id="PS51084">
    <property type="entry name" value="HIT_2"/>
    <property type="match status" value="1"/>
</dbReference>
<dbReference type="InterPro" id="IPR052677">
    <property type="entry name" value="Dinucleoside_ppp_hydrolase"/>
</dbReference>
<proteinExistence type="predicted"/>
<dbReference type="GO" id="GO:0047352">
    <property type="term" value="F:adenylylsulfate-ammonia adenylyltransferase activity"/>
    <property type="evidence" value="ECO:0007669"/>
    <property type="project" value="UniProtKB-EC"/>
</dbReference>
<evidence type="ECO:0000256" key="12">
    <source>
        <dbReference type="ARBA" id="ARBA00065296"/>
    </source>
</evidence>
<evidence type="ECO:0000256" key="19">
    <source>
        <dbReference type="PROSITE-ProRule" id="PRU00464"/>
    </source>
</evidence>
<comment type="catalytic activity">
    <reaction evidence="11">
        <text>adenosine 5'-phosphosulfate + NH4(+) = adenosine 5'-phosphoramidate + sulfate + 2 H(+)</text>
        <dbReference type="Rhea" id="RHEA:19197"/>
        <dbReference type="ChEBI" id="CHEBI:15378"/>
        <dbReference type="ChEBI" id="CHEBI:16189"/>
        <dbReference type="ChEBI" id="CHEBI:28938"/>
        <dbReference type="ChEBI" id="CHEBI:57890"/>
        <dbReference type="ChEBI" id="CHEBI:58243"/>
        <dbReference type="EC" id="2.7.7.51"/>
    </reaction>
</comment>
<keyword evidence="22" id="KW-1185">Reference proteome</keyword>
<dbReference type="GO" id="GO:0047627">
    <property type="term" value="F:adenylylsulfatase activity"/>
    <property type="evidence" value="ECO:0007669"/>
    <property type="project" value="UniProtKB-EC"/>
</dbReference>
<dbReference type="PANTHER" id="PTHR46981:SF1">
    <property type="entry name" value="BIS(5'-ADENOSYL)-TRIPHOSPHATASE"/>
    <property type="match status" value="1"/>
</dbReference>
<evidence type="ECO:0000256" key="5">
    <source>
        <dbReference type="ARBA" id="ARBA00024472"/>
    </source>
</evidence>
<evidence type="ECO:0000256" key="2">
    <source>
        <dbReference type="ARBA" id="ARBA00014605"/>
    </source>
</evidence>
<comment type="caution">
    <text evidence="19">Lacks conserved residue(s) required for the propagation of feature annotation.</text>
</comment>
<evidence type="ECO:0000256" key="1">
    <source>
        <dbReference type="ARBA" id="ARBA00012377"/>
    </source>
</evidence>
<reference evidence="21" key="3">
    <citation type="submission" date="2025-09" db="UniProtKB">
        <authorList>
            <consortium name="Ensembl"/>
        </authorList>
    </citation>
    <scope>IDENTIFICATION</scope>
    <source>
        <strain evidence="21">Hereford</strain>
    </source>
</reference>
<evidence type="ECO:0000256" key="17">
    <source>
        <dbReference type="ARBA" id="ARBA00079477"/>
    </source>
</evidence>
<dbReference type="AlphaFoldDB" id="A0AAA9SKQ4"/>
<dbReference type="GO" id="GO:0047710">
    <property type="term" value="F:bis(5'-adenosyl)-triphosphatase activity"/>
    <property type="evidence" value="ECO:0007669"/>
    <property type="project" value="UniProtKB-EC"/>
</dbReference>
<comment type="catalytic activity">
    <reaction evidence="9">
        <text>P(1),P(3)-bis(5'-adenosyl) triphosphate + H2O = AMP + ADP + 2 H(+)</text>
        <dbReference type="Rhea" id="RHEA:13893"/>
        <dbReference type="ChEBI" id="CHEBI:15377"/>
        <dbReference type="ChEBI" id="CHEBI:15378"/>
        <dbReference type="ChEBI" id="CHEBI:58529"/>
        <dbReference type="ChEBI" id="CHEBI:456215"/>
        <dbReference type="ChEBI" id="CHEBI:456216"/>
        <dbReference type="EC" id="3.6.1.29"/>
    </reaction>
</comment>
<comment type="catalytic activity">
    <reaction evidence="5">
        <text>adenosine 5'-phosphoramidate + H2O = NH4(+) + AMP</text>
        <dbReference type="Rhea" id="RHEA:67916"/>
        <dbReference type="ChEBI" id="CHEBI:15377"/>
        <dbReference type="ChEBI" id="CHEBI:28938"/>
        <dbReference type="ChEBI" id="CHEBI:57890"/>
        <dbReference type="ChEBI" id="CHEBI:456215"/>
    </reaction>
</comment>
<reference evidence="21" key="2">
    <citation type="submission" date="2025-08" db="UniProtKB">
        <authorList>
            <consortium name="Ensembl"/>
        </authorList>
    </citation>
    <scope>IDENTIFICATION</scope>
    <source>
        <strain evidence="21">Hereford</strain>
    </source>
</reference>
<evidence type="ECO:0000256" key="15">
    <source>
        <dbReference type="ARBA" id="ARBA00076900"/>
    </source>
</evidence>
<evidence type="ECO:0000256" key="8">
    <source>
        <dbReference type="ARBA" id="ARBA00031824"/>
    </source>
</evidence>
<dbReference type="FunFam" id="3.30.428.10:FF:000011">
    <property type="entry name" value="Fragile histidine triad"/>
    <property type="match status" value="1"/>
</dbReference>
<dbReference type="Gene3D" id="3.30.428.10">
    <property type="entry name" value="HIT-like"/>
    <property type="match status" value="1"/>
</dbReference>
<dbReference type="PANTHER" id="PTHR46981">
    <property type="entry name" value="BIS(5'-ADENOSYL)-TRIPHOSPHATASE"/>
    <property type="match status" value="1"/>
</dbReference>
<evidence type="ECO:0000256" key="14">
    <source>
        <dbReference type="ARBA" id="ARBA00066878"/>
    </source>
</evidence>
<accession>A0AAA9SKQ4</accession>
<keyword evidence="4" id="KW-0378">Hydrolase</keyword>
<evidence type="ECO:0000256" key="3">
    <source>
        <dbReference type="ARBA" id="ARBA00022741"/>
    </source>
</evidence>
<evidence type="ECO:0000256" key="16">
    <source>
        <dbReference type="ARBA" id="ARBA00079058"/>
    </source>
</evidence>
<dbReference type="Ensembl" id="ENSBTAT00000108699.1">
    <property type="protein sequence ID" value="ENSBTAP00000085869.1"/>
    <property type="gene ID" value="ENSBTAG00000014418.7"/>
</dbReference>
<dbReference type="InterPro" id="IPR036265">
    <property type="entry name" value="HIT-like_sf"/>
</dbReference>
<dbReference type="Pfam" id="PF01230">
    <property type="entry name" value="HIT"/>
    <property type="match status" value="1"/>
</dbReference>
<feature type="domain" description="HIT" evidence="20">
    <location>
        <begin position="2"/>
        <end position="109"/>
    </location>
</feature>
<sequence>MSFRFGQHLIKPSVVFLKTELSFALVNRKPVVPGHVLVCPLRPVERFRDMSPEEVADLFQAAQRVGTVVEKHFQGTSLTFSMQDGPEAGQTVKKLNHGVLKCKPESRELVGSGVWEAAQMPGLDCCVSGEAGAPLTAFWFWFYAVFCCFANVEQRACSCGGPTFGLSPHSSTCVPLCSLSLHPHTYSFPPLVLNTKGQRDVVSGAQKWVLSVPEEGRRIYWESLCFLNKIK</sequence>
<evidence type="ECO:0000256" key="11">
    <source>
        <dbReference type="ARBA" id="ARBA00051546"/>
    </source>
</evidence>
<evidence type="ECO:0000313" key="22">
    <source>
        <dbReference type="Proteomes" id="UP000009136"/>
    </source>
</evidence>
<dbReference type="SUPFAM" id="SSF54197">
    <property type="entry name" value="HIT-like"/>
    <property type="match status" value="1"/>
</dbReference>
<dbReference type="Proteomes" id="UP000009136">
    <property type="component" value="Chromosome 22"/>
</dbReference>